<dbReference type="Proteomes" id="UP001247754">
    <property type="component" value="Unassembled WGS sequence"/>
</dbReference>
<dbReference type="InterPro" id="IPR009057">
    <property type="entry name" value="Homeodomain-like_sf"/>
</dbReference>
<dbReference type="PANTHER" id="PTHR30055:SF175">
    <property type="entry name" value="HTH-TYPE TRANSCRIPTIONAL REPRESSOR KSTR2"/>
    <property type="match status" value="1"/>
</dbReference>
<dbReference type="PANTHER" id="PTHR30055">
    <property type="entry name" value="HTH-TYPE TRANSCRIPTIONAL REGULATOR RUTR"/>
    <property type="match status" value="1"/>
</dbReference>
<sequence length="225" mass="25221">MAKAPSKTSNIAMRRQQALASGDPEYQKRRDQLFAAAGEVFRQKGYDGASISDFANAIGIDRASIYYYTSGKEELFQQLVQNATAENVAMVEQVLDSDLDPEEKLRTFIIELLKSYERHYPYMFLFIQEDMARISSRNSAWAKEVRALSQRFDSAVLRIIEEAVQAGRVDARVASPKTISLAIVGMCNWSHRWFRPDGKATAEQIGRAFSSIVLQGILTEPGATP</sequence>
<reference evidence="7 8" key="1">
    <citation type="submission" date="2023-09" db="EMBL/GenBank/DDBJ databases">
        <title>Xinfangfangia sedmenti sp. nov., isolated the sedment.</title>
        <authorList>
            <person name="Xu L."/>
        </authorList>
    </citation>
    <scope>NUCLEOTIDE SEQUENCE [LARGE SCALE GENOMIC DNA]</scope>
    <source>
        <strain evidence="7 8">LG-4</strain>
    </source>
</reference>
<evidence type="ECO:0000256" key="4">
    <source>
        <dbReference type="ARBA" id="ARBA00023163"/>
    </source>
</evidence>
<dbReference type="Gene3D" id="1.10.357.10">
    <property type="entry name" value="Tetracycline Repressor, domain 2"/>
    <property type="match status" value="1"/>
</dbReference>
<dbReference type="RefSeq" id="WP_310458864.1">
    <property type="nucleotide sequence ID" value="NZ_JAVKPH010000032.1"/>
</dbReference>
<keyword evidence="1" id="KW-0678">Repressor</keyword>
<dbReference type="SUPFAM" id="SSF48498">
    <property type="entry name" value="Tetracyclin repressor-like, C-terminal domain"/>
    <property type="match status" value="1"/>
</dbReference>
<comment type="caution">
    <text evidence="7">The sequence shown here is derived from an EMBL/GenBank/DDBJ whole genome shotgun (WGS) entry which is preliminary data.</text>
</comment>
<gene>
    <name evidence="7" type="ORF">RGD00_19050</name>
</gene>
<evidence type="ECO:0000259" key="6">
    <source>
        <dbReference type="PROSITE" id="PS50977"/>
    </source>
</evidence>
<name>A0ABU1FDQ7_9RHOB</name>
<proteinExistence type="predicted"/>
<dbReference type="InterPro" id="IPR050109">
    <property type="entry name" value="HTH-type_TetR-like_transc_reg"/>
</dbReference>
<evidence type="ECO:0000256" key="1">
    <source>
        <dbReference type="ARBA" id="ARBA00022491"/>
    </source>
</evidence>
<evidence type="ECO:0000256" key="5">
    <source>
        <dbReference type="PROSITE-ProRule" id="PRU00335"/>
    </source>
</evidence>
<evidence type="ECO:0000256" key="2">
    <source>
        <dbReference type="ARBA" id="ARBA00023015"/>
    </source>
</evidence>
<feature type="domain" description="HTH tetR-type" evidence="6">
    <location>
        <begin position="27"/>
        <end position="87"/>
    </location>
</feature>
<dbReference type="InterPro" id="IPR036271">
    <property type="entry name" value="Tet_transcr_reg_TetR-rel_C_sf"/>
</dbReference>
<dbReference type="Pfam" id="PF00440">
    <property type="entry name" value="TetR_N"/>
    <property type="match status" value="1"/>
</dbReference>
<evidence type="ECO:0000313" key="8">
    <source>
        <dbReference type="Proteomes" id="UP001247754"/>
    </source>
</evidence>
<dbReference type="SUPFAM" id="SSF46689">
    <property type="entry name" value="Homeodomain-like"/>
    <property type="match status" value="1"/>
</dbReference>
<evidence type="ECO:0000256" key="3">
    <source>
        <dbReference type="ARBA" id="ARBA00023125"/>
    </source>
</evidence>
<keyword evidence="4" id="KW-0804">Transcription</keyword>
<protein>
    <submittedName>
        <fullName evidence="7">TetR/AcrR family transcriptional regulator</fullName>
    </submittedName>
</protein>
<dbReference type="EMBL" id="JAVKPH010000032">
    <property type="protein sequence ID" value="MDR5654713.1"/>
    <property type="molecule type" value="Genomic_DNA"/>
</dbReference>
<dbReference type="PRINTS" id="PR00455">
    <property type="entry name" value="HTHTETR"/>
</dbReference>
<evidence type="ECO:0000313" key="7">
    <source>
        <dbReference type="EMBL" id="MDR5654713.1"/>
    </source>
</evidence>
<organism evidence="7 8">
    <name type="scientific">Ruixingdingia sedimenti</name>
    <dbReference type="NCBI Taxonomy" id="3073604"/>
    <lineage>
        <taxon>Bacteria</taxon>
        <taxon>Pseudomonadati</taxon>
        <taxon>Pseudomonadota</taxon>
        <taxon>Alphaproteobacteria</taxon>
        <taxon>Rhodobacterales</taxon>
        <taxon>Paracoccaceae</taxon>
        <taxon>Ruixingdingia</taxon>
    </lineage>
</organism>
<keyword evidence="3 5" id="KW-0238">DNA-binding</keyword>
<keyword evidence="8" id="KW-1185">Reference proteome</keyword>
<feature type="DNA-binding region" description="H-T-H motif" evidence="5">
    <location>
        <begin position="50"/>
        <end position="69"/>
    </location>
</feature>
<dbReference type="PROSITE" id="PS50977">
    <property type="entry name" value="HTH_TETR_2"/>
    <property type="match status" value="1"/>
</dbReference>
<accession>A0ABU1FDQ7</accession>
<dbReference type="Gene3D" id="1.10.10.60">
    <property type="entry name" value="Homeodomain-like"/>
    <property type="match status" value="1"/>
</dbReference>
<dbReference type="InterPro" id="IPR041490">
    <property type="entry name" value="KstR2_TetR_C"/>
</dbReference>
<keyword evidence="2" id="KW-0805">Transcription regulation</keyword>
<dbReference type="Pfam" id="PF17932">
    <property type="entry name" value="TetR_C_24"/>
    <property type="match status" value="1"/>
</dbReference>
<dbReference type="InterPro" id="IPR001647">
    <property type="entry name" value="HTH_TetR"/>
</dbReference>